<evidence type="ECO:0000256" key="1">
    <source>
        <dbReference type="ARBA" id="ARBA00022448"/>
    </source>
</evidence>
<dbReference type="InterPro" id="IPR017896">
    <property type="entry name" value="4Fe4S_Fe-S-bd"/>
</dbReference>
<protein>
    <submittedName>
        <fullName evidence="9">YfhL family 4Fe-4S dicluster ferredoxin</fullName>
    </submittedName>
</protein>
<dbReference type="EMBL" id="JABWMJ010000005">
    <property type="protein sequence ID" value="NUZ06662.1"/>
    <property type="molecule type" value="Genomic_DNA"/>
</dbReference>
<organism evidence="9 10">
    <name type="scientific">Piscinibacter koreensis</name>
    <dbReference type="NCBI Taxonomy" id="2742824"/>
    <lineage>
        <taxon>Bacteria</taxon>
        <taxon>Pseudomonadati</taxon>
        <taxon>Pseudomonadota</taxon>
        <taxon>Betaproteobacteria</taxon>
        <taxon>Burkholderiales</taxon>
        <taxon>Sphaerotilaceae</taxon>
        <taxon>Piscinibacter</taxon>
    </lineage>
</organism>
<keyword evidence="10" id="KW-1185">Reference proteome</keyword>
<evidence type="ECO:0000256" key="2">
    <source>
        <dbReference type="ARBA" id="ARBA00022485"/>
    </source>
</evidence>
<dbReference type="FunFam" id="3.30.70.20:FF:000004">
    <property type="entry name" value="4Fe-4S ferredoxin"/>
    <property type="match status" value="1"/>
</dbReference>
<dbReference type="PANTHER" id="PTHR24960:SF79">
    <property type="entry name" value="PHOTOSYSTEM I IRON-SULFUR CENTER"/>
    <property type="match status" value="1"/>
</dbReference>
<proteinExistence type="predicted"/>
<accession>A0A7Y6TX27</accession>
<keyword evidence="2" id="KW-0004">4Fe-4S</keyword>
<dbReference type="GO" id="GO:0051539">
    <property type="term" value="F:4 iron, 4 sulfur cluster binding"/>
    <property type="evidence" value="ECO:0007669"/>
    <property type="project" value="UniProtKB-KW"/>
</dbReference>
<comment type="caution">
    <text evidence="9">The sequence shown here is derived from an EMBL/GenBank/DDBJ whole genome shotgun (WGS) entry which is preliminary data.</text>
</comment>
<dbReference type="InterPro" id="IPR017900">
    <property type="entry name" value="4Fe4S_Fe_S_CS"/>
</dbReference>
<keyword evidence="1" id="KW-0813">Transport</keyword>
<dbReference type="AlphaFoldDB" id="A0A7Y6TX27"/>
<reference evidence="9 10" key="1">
    <citation type="submission" date="2020-06" db="EMBL/GenBank/DDBJ databases">
        <title>Schlegella sp. ID0723 isolated from air conditioner.</title>
        <authorList>
            <person name="Kim D.Y."/>
            <person name="Kim D.-U."/>
        </authorList>
    </citation>
    <scope>NUCLEOTIDE SEQUENCE [LARGE SCALE GENOMIC DNA]</scope>
    <source>
        <strain evidence="9 10">ID0723</strain>
    </source>
</reference>
<evidence type="ECO:0000259" key="8">
    <source>
        <dbReference type="PROSITE" id="PS51379"/>
    </source>
</evidence>
<evidence type="ECO:0000256" key="5">
    <source>
        <dbReference type="ARBA" id="ARBA00022982"/>
    </source>
</evidence>
<evidence type="ECO:0000313" key="10">
    <source>
        <dbReference type="Proteomes" id="UP000529637"/>
    </source>
</evidence>
<evidence type="ECO:0000256" key="7">
    <source>
        <dbReference type="ARBA" id="ARBA00023014"/>
    </source>
</evidence>
<dbReference type="Proteomes" id="UP000529637">
    <property type="component" value="Unassembled WGS sequence"/>
</dbReference>
<gene>
    <name evidence="9" type="ORF">HQN59_12900</name>
</gene>
<keyword evidence="4" id="KW-0677">Repeat</keyword>
<dbReference type="SUPFAM" id="SSF54862">
    <property type="entry name" value="4Fe-4S ferredoxins"/>
    <property type="match status" value="1"/>
</dbReference>
<evidence type="ECO:0000313" key="9">
    <source>
        <dbReference type="EMBL" id="NUZ06662.1"/>
    </source>
</evidence>
<dbReference type="RefSeq" id="WP_176069503.1">
    <property type="nucleotide sequence ID" value="NZ_JABWMJ010000005.1"/>
</dbReference>
<keyword evidence="7" id="KW-0411">Iron-sulfur</keyword>
<keyword evidence="6" id="KW-0408">Iron</keyword>
<evidence type="ECO:0000256" key="4">
    <source>
        <dbReference type="ARBA" id="ARBA00022737"/>
    </source>
</evidence>
<name>A0A7Y6TX27_9BURK</name>
<dbReference type="NCBIfam" id="NF033683">
    <property type="entry name" value="di_4Fe-4S_YfhL"/>
    <property type="match status" value="1"/>
</dbReference>
<evidence type="ECO:0000256" key="3">
    <source>
        <dbReference type="ARBA" id="ARBA00022723"/>
    </source>
</evidence>
<sequence>MSLTITDECINCDVCEPECPNQAISMGETIYVIAPDRCTECVGHFDEPQCVQVCPVSCIPVDPANIESRDSLWAKFNRLQAQAQQAQAQHAQAQAAAAARVEPALVGSPAEGPK</sequence>
<dbReference type="GO" id="GO:0046872">
    <property type="term" value="F:metal ion binding"/>
    <property type="evidence" value="ECO:0007669"/>
    <property type="project" value="UniProtKB-KW"/>
</dbReference>
<dbReference type="PROSITE" id="PS00198">
    <property type="entry name" value="4FE4S_FER_1"/>
    <property type="match status" value="1"/>
</dbReference>
<feature type="domain" description="4Fe-4S ferredoxin-type" evidence="8">
    <location>
        <begin position="1"/>
        <end position="29"/>
    </location>
</feature>
<dbReference type="PROSITE" id="PS51379">
    <property type="entry name" value="4FE4S_FER_2"/>
    <property type="match status" value="2"/>
</dbReference>
<dbReference type="Gene3D" id="3.30.70.20">
    <property type="match status" value="1"/>
</dbReference>
<dbReference type="Pfam" id="PF12838">
    <property type="entry name" value="Fer4_7"/>
    <property type="match status" value="1"/>
</dbReference>
<dbReference type="InterPro" id="IPR050157">
    <property type="entry name" value="PSI_iron-sulfur_center"/>
</dbReference>
<keyword evidence="3" id="KW-0479">Metal-binding</keyword>
<dbReference type="InterPro" id="IPR047927">
    <property type="entry name" value="YfhL-like"/>
</dbReference>
<feature type="domain" description="4Fe-4S ferredoxin-type" evidence="8">
    <location>
        <begin position="31"/>
        <end position="64"/>
    </location>
</feature>
<evidence type="ECO:0000256" key="6">
    <source>
        <dbReference type="ARBA" id="ARBA00023004"/>
    </source>
</evidence>
<dbReference type="PANTHER" id="PTHR24960">
    <property type="entry name" value="PHOTOSYSTEM I IRON-SULFUR CENTER-RELATED"/>
    <property type="match status" value="1"/>
</dbReference>
<keyword evidence="5" id="KW-0249">Electron transport</keyword>
<dbReference type="GO" id="GO:0005737">
    <property type="term" value="C:cytoplasm"/>
    <property type="evidence" value="ECO:0007669"/>
    <property type="project" value="TreeGrafter"/>
</dbReference>